<evidence type="ECO:0000313" key="1">
    <source>
        <dbReference type="EMBL" id="ORV79892.1"/>
    </source>
</evidence>
<organism evidence="1 2">
    <name type="scientific">Mycobacterium gastri</name>
    <dbReference type="NCBI Taxonomy" id="1777"/>
    <lineage>
        <taxon>Bacteria</taxon>
        <taxon>Bacillati</taxon>
        <taxon>Actinomycetota</taxon>
        <taxon>Actinomycetes</taxon>
        <taxon>Mycobacteriales</taxon>
        <taxon>Mycobacteriaceae</taxon>
        <taxon>Mycobacterium</taxon>
    </lineage>
</organism>
<keyword evidence="2" id="KW-1185">Reference proteome</keyword>
<evidence type="ECO:0000313" key="2">
    <source>
        <dbReference type="Proteomes" id="UP000193738"/>
    </source>
</evidence>
<dbReference type="AlphaFoldDB" id="A0A1X1W1H9"/>
<name>A0A1X1W1H9_MYCGS</name>
<dbReference type="STRING" id="1777.AWC07_22055"/>
<sequence length="133" mass="14623">MHSDFGWDVLPDPVPLPWGLTFGERDRRLAMATHAAGEAAGVDPLLVSDDVDFVENLKSVDVAVHVRVYPVGSGDLLIALHECGAITDQELEAVLVAEEARLTNDLAMQPRKRARKEDALNRMAVRLGRRTAR</sequence>
<protein>
    <submittedName>
        <fullName evidence="1">Uncharacterized protein</fullName>
    </submittedName>
</protein>
<comment type="caution">
    <text evidence="1">The sequence shown here is derived from an EMBL/GenBank/DDBJ whole genome shotgun (WGS) entry which is preliminary data.</text>
</comment>
<dbReference type="EMBL" id="LQOX01000008">
    <property type="protein sequence ID" value="ORV79892.1"/>
    <property type="molecule type" value="Genomic_DNA"/>
</dbReference>
<accession>A0A1X1W1H9</accession>
<reference evidence="1 2" key="1">
    <citation type="submission" date="2016-01" db="EMBL/GenBank/DDBJ databases">
        <title>The new phylogeny of the genus Mycobacterium.</title>
        <authorList>
            <person name="Tarcisio F."/>
            <person name="Conor M."/>
            <person name="Antonella G."/>
            <person name="Elisabetta G."/>
            <person name="Giulia F.S."/>
            <person name="Sara T."/>
            <person name="Anna F."/>
            <person name="Clotilde B."/>
            <person name="Roberto B."/>
            <person name="Veronica D.S."/>
            <person name="Fabio R."/>
            <person name="Monica P."/>
            <person name="Olivier J."/>
            <person name="Enrico T."/>
            <person name="Nicola S."/>
        </authorList>
    </citation>
    <scope>NUCLEOTIDE SEQUENCE [LARGE SCALE GENOMIC DNA]</scope>
    <source>
        <strain evidence="1 2">DSM 43505</strain>
    </source>
</reference>
<gene>
    <name evidence="1" type="ORF">AWC07_22055</name>
</gene>
<proteinExistence type="predicted"/>
<dbReference type="Proteomes" id="UP000193738">
    <property type="component" value="Unassembled WGS sequence"/>
</dbReference>